<gene>
    <name evidence="2" type="ORF">BOTBODRAFT_554729</name>
</gene>
<protein>
    <recommendedName>
        <fullName evidence="4">Glycoside hydrolase family 16 protein</fullName>
    </recommendedName>
</protein>
<evidence type="ECO:0000313" key="2">
    <source>
        <dbReference type="EMBL" id="KDQ18266.1"/>
    </source>
</evidence>
<name>A0A067N3C1_BOTB1</name>
<organism evidence="2 3">
    <name type="scientific">Botryobasidium botryosum (strain FD-172 SS1)</name>
    <dbReference type="NCBI Taxonomy" id="930990"/>
    <lineage>
        <taxon>Eukaryota</taxon>
        <taxon>Fungi</taxon>
        <taxon>Dikarya</taxon>
        <taxon>Basidiomycota</taxon>
        <taxon>Agaricomycotina</taxon>
        <taxon>Agaricomycetes</taxon>
        <taxon>Cantharellales</taxon>
        <taxon>Botryobasidiaceae</taxon>
        <taxon>Botryobasidium</taxon>
    </lineage>
</organism>
<dbReference type="AlphaFoldDB" id="A0A067N3C1"/>
<sequence>MKVTRWVLSILLPLCPSASALFLVPSVPLSISRLYNNIASGPNADFDPHYGGSFPSQYLPTGQFYHDGVHFVLPESWEGSKDNILADGQVLDARDAGFTREFHMLYAGDWIDGESGARFTFSFEDGTQDEIEVSIKNWWTLHWLNDGVIKA</sequence>
<keyword evidence="1" id="KW-0732">Signal</keyword>
<dbReference type="Proteomes" id="UP000027195">
    <property type="component" value="Unassembled WGS sequence"/>
</dbReference>
<reference evidence="3" key="1">
    <citation type="journal article" date="2014" name="Proc. Natl. Acad. Sci. U.S.A.">
        <title>Extensive sampling of basidiomycete genomes demonstrates inadequacy of the white-rot/brown-rot paradigm for wood decay fungi.</title>
        <authorList>
            <person name="Riley R."/>
            <person name="Salamov A.A."/>
            <person name="Brown D.W."/>
            <person name="Nagy L.G."/>
            <person name="Floudas D."/>
            <person name="Held B.W."/>
            <person name="Levasseur A."/>
            <person name="Lombard V."/>
            <person name="Morin E."/>
            <person name="Otillar R."/>
            <person name="Lindquist E.A."/>
            <person name="Sun H."/>
            <person name="LaButti K.M."/>
            <person name="Schmutz J."/>
            <person name="Jabbour D."/>
            <person name="Luo H."/>
            <person name="Baker S.E."/>
            <person name="Pisabarro A.G."/>
            <person name="Walton J.D."/>
            <person name="Blanchette R.A."/>
            <person name="Henrissat B."/>
            <person name="Martin F."/>
            <person name="Cullen D."/>
            <person name="Hibbett D.S."/>
            <person name="Grigoriev I.V."/>
        </authorList>
    </citation>
    <scope>NUCLEOTIDE SEQUENCE [LARGE SCALE GENOMIC DNA]</scope>
    <source>
        <strain evidence="3">FD-172 SS1</strain>
    </source>
</reference>
<dbReference type="EMBL" id="KL198022">
    <property type="protein sequence ID" value="KDQ18266.1"/>
    <property type="molecule type" value="Genomic_DNA"/>
</dbReference>
<keyword evidence="3" id="KW-1185">Reference proteome</keyword>
<feature type="chain" id="PRO_5001645242" description="Glycoside hydrolase family 16 protein" evidence="1">
    <location>
        <begin position="21"/>
        <end position="151"/>
    </location>
</feature>
<proteinExistence type="predicted"/>
<evidence type="ECO:0000256" key="1">
    <source>
        <dbReference type="SAM" id="SignalP"/>
    </source>
</evidence>
<dbReference type="InParanoid" id="A0A067N3C1"/>
<dbReference type="HOGENOM" id="CLU_1731170_0_0_1"/>
<evidence type="ECO:0000313" key="3">
    <source>
        <dbReference type="Proteomes" id="UP000027195"/>
    </source>
</evidence>
<evidence type="ECO:0008006" key="4">
    <source>
        <dbReference type="Google" id="ProtNLM"/>
    </source>
</evidence>
<dbReference type="STRING" id="930990.A0A067N3C1"/>
<dbReference type="OrthoDB" id="6039950at2759"/>
<feature type="signal peptide" evidence="1">
    <location>
        <begin position="1"/>
        <end position="20"/>
    </location>
</feature>
<accession>A0A067N3C1</accession>